<dbReference type="Pfam" id="PF00122">
    <property type="entry name" value="E1-E2_ATPase"/>
    <property type="match status" value="1"/>
</dbReference>
<dbReference type="GO" id="GO:0005524">
    <property type="term" value="F:ATP binding"/>
    <property type="evidence" value="ECO:0007669"/>
    <property type="project" value="UniProtKB-UniRule"/>
</dbReference>
<evidence type="ECO:0000256" key="1">
    <source>
        <dbReference type="ARBA" id="ARBA00004127"/>
    </source>
</evidence>
<keyword evidence="3 10" id="KW-0812">Transmembrane</keyword>
<feature type="transmembrane region" description="Helical" evidence="10">
    <location>
        <begin position="157"/>
        <end position="178"/>
    </location>
</feature>
<dbReference type="NCBIfam" id="TIGR01494">
    <property type="entry name" value="ATPase_P-type"/>
    <property type="match status" value="1"/>
</dbReference>
<dbReference type="SUPFAM" id="SSF55008">
    <property type="entry name" value="HMA, heavy metal-associated domain"/>
    <property type="match status" value="2"/>
</dbReference>
<dbReference type="Gene3D" id="3.30.70.100">
    <property type="match status" value="2"/>
</dbReference>
<dbReference type="PANTHER" id="PTHR43520">
    <property type="entry name" value="ATP7, ISOFORM B"/>
    <property type="match status" value="1"/>
</dbReference>
<dbReference type="Proteomes" id="UP000295565">
    <property type="component" value="Unassembled WGS sequence"/>
</dbReference>
<comment type="similarity">
    <text evidence="2 10">Belongs to the cation transport ATPase (P-type) (TC 3.A.3) family. Type IB subfamily.</text>
</comment>
<evidence type="ECO:0000256" key="7">
    <source>
        <dbReference type="ARBA" id="ARBA00022967"/>
    </source>
</evidence>
<dbReference type="PRINTS" id="PR00119">
    <property type="entry name" value="CATATPASE"/>
</dbReference>
<dbReference type="PROSITE" id="PS50846">
    <property type="entry name" value="HMA_2"/>
    <property type="match status" value="2"/>
</dbReference>
<evidence type="ECO:0000256" key="2">
    <source>
        <dbReference type="ARBA" id="ARBA00006024"/>
    </source>
</evidence>
<dbReference type="PROSITE" id="PS01047">
    <property type="entry name" value="HMA_1"/>
    <property type="match status" value="2"/>
</dbReference>
<dbReference type="SUPFAM" id="SSF81653">
    <property type="entry name" value="Calcium ATPase, transduction domain A"/>
    <property type="match status" value="1"/>
</dbReference>
<dbReference type="GO" id="GO:0005886">
    <property type="term" value="C:plasma membrane"/>
    <property type="evidence" value="ECO:0007669"/>
    <property type="project" value="UniProtKB-SubCell"/>
</dbReference>
<dbReference type="PANTHER" id="PTHR43520:SF8">
    <property type="entry name" value="P-TYPE CU(+) TRANSPORTER"/>
    <property type="match status" value="1"/>
</dbReference>
<evidence type="ECO:0000313" key="12">
    <source>
        <dbReference type="EMBL" id="TCK63350.1"/>
    </source>
</evidence>
<dbReference type="InterPro" id="IPR006121">
    <property type="entry name" value="HMA_dom"/>
</dbReference>
<dbReference type="InterPro" id="IPR036163">
    <property type="entry name" value="HMA_dom_sf"/>
</dbReference>
<keyword evidence="10" id="KW-1003">Cell membrane</keyword>
<name>A0A4R1KGS7_9GAMM</name>
<proteinExistence type="inferred from homology"/>
<gene>
    <name evidence="12" type="ORF">EV690_0236</name>
</gene>
<dbReference type="NCBIfam" id="TIGR01511">
    <property type="entry name" value="ATPase-IB1_Cu"/>
    <property type="match status" value="1"/>
</dbReference>
<organism evidence="12 13">
    <name type="scientific">Celerinatantimonas diazotrophica</name>
    <dbReference type="NCBI Taxonomy" id="412034"/>
    <lineage>
        <taxon>Bacteria</taxon>
        <taxon>Pseudomonadati</taxon>
        <taxon>Pseudomonadota</taxon>
        <taxon>Gammaproteobacteria</taxon>
        <taxon>Celerinatantimonadaceae</taxon>
        <taxon>Celerinatantimonas</taxon>
    </lineage>
</organism>
<dbReference type="AlphaFoldDB" id="A0A4R1KGS7"/>
<dbReference type="Gene3D" id="2.70.150.10">
    <property type="entry name" value="Calcium-transporting ATPase, cytoplasmic transduction domain A"/>
    <property type="match status" value="1"/>
</dbReference>
<feature type="transmembrane region" description="Helical" evidence="10">
    <location>
        <begin position="239"/>
        <end position="258"/>
    </location>
</feature>
<protein>
    <submittedName>
        <fullName evidence="12">Cu+-exporting ATPase</fullName>
    </submittedName>
</protein>
<dbReference type="Pfam" id="PF00702">
    <property type="entry name" value="Hydrolase"/>
    <property type="match status" value="1"/>
</dbReference>
<keyword evidence="8 10" id="KW-1133">Transmembrane helix</keyword>
<keyword evidence="9 10" id="KW-0472">Membrane</keyword>
<evidence type="ECO:0000256" key="5">
    <source>
        <dbReference type="ARBA" id="ARBA00022741"/>
    </source>
</evidence>
<dbReference type="GO" id="GO:0016887">
    <property type="term" value="F:ATP hydrolysis activity"/>
    <property type="evidence" value="ECO:0007669"/>
    <property type="project" value="InterPro"/>
</dbReference>
<evidence type="ECO:0000256" key="8">
    <source>
        <dbReference type="ARBA" id="ARBA00022989"/>
    </source>
</evidence>
<comment type="subcellular location">
    <subcellularLocation>
        <location evidence="10">Cell membrane</location>
    </subcellularLocation>
    <subcellularLocation>
        <location evidence="1">Endomembrane system</location>
        <topology evidence="1">Multi-pass membrane protein</topology>
    </subcellularLocation>
</comment>
<dbReference type="GO" id="GO:0055070">
    <property type="term" value="P:copper ion homeostasis"/>
    <property type="evidence" value="ECO:0007669"/>
    <property type="project" value="TreeGrafter"/>
</dbReference>
<comment type="caution">
    <text evidence="12">The sequence shown here is derived from an EMBL/GenBank/DDBJ whole genome shotgun (WGS) entry which is preliminary data.</text>
</comment>
<dbReference type="CDD" id="cd02094">
    <property type="entry name" value="P-type_ATPase_Cu-like"/>
    <property type="match status" value="1"/>
</dbReference>
<dbReference type="GO" id="GO:0043682">
    <property type="term" value="F:P-type divalent copper transporter activity"/>
    <property type="evidence" value="ECO:0007669"/>
    <property type="project" value="TreeGrafter"/>
</dbReference>
<dbReference type="InterPro" id="IPR036412">
    <property type="entry name" value="HAD-like_sf"/>
</dbReference>
<feature type="transmembrane region" description="Helical" evidence="10">
    <location>
        <begin position="392"/>
        <end position="415"/>
    </location>
</feature>
<dbReference type="InterPro" id="IPR001757">
    <property type="entry name" value="P_typ_ATPase"/>
</dbReference>
<evidence type="ECO:0000256" key="4">
    <source>
        <dbReference type="ARBA" id="ARBA00022723"/>
    </source>
</evidence>
<reference evidence="12 13" key="1">
    <citation type="submission" date="2019-03" db="EMBL/GenBank/DDBJ databases">
        <title>Genomic Encyclopedia of Type Strains, Phase IV (KMG-IV): sequencing the most valuable type-strain genomes for metagenomic binning, comparative biology and taxonomic classification.</title>
        <authorList>
            <person name="Goeker M."/>
        </authorList>
    </citation>
    <scope>NUCLEOTIDE SEQUENCE [LARGE SCALE GENOMIC DNA]</scope>
    <source>
        <strain evidence="12 13">DSM 18577</strain>
    </source>
</reference>
<dbReference type="InterPro" id="IPR059000">
    <property type="entry name" value="ATPase_P-type_domA"/>
</dbReference>
<dbReference type="InterPro" id="IPR017969">
    <property type="entry name" value="Heavy-metal-associated_CS"/>
</dbReference>
<feature type="domain" description="HMA" evidence="11">
    <location>
        <begin position="70"/>
        <end position="136"/>
    </location>
</feature>
<keyword evidence="6 10" id="KW-0067">ATP-binding</keyword>
<dbReference type="GO" id="GO:0005507">
    <property type="term" value="F:copper ion binding"/>
    <property type="evidence" value="ECO:0007669"/>
    <property type="project" value="TreeGrafter"/>
</dbReference>
<dbReference type="InterPro" id="IPR044492">
    <property type="entry name" value="P_typ_ATPase_HD_dom"/>
</dbReference>
<dbReference type="EMBL" id="SMGD01000002">
    <property type="protein sequence ID" value="TCK63350.1"/>
    <property type="molecule type" value="Genomic_DNA"/>
</dbReference>
<feature type="transmembrane region" description="Helical" evidence="10">
    <location>
        <begin position="215"/>
        <end position="233"/>
    </location>
</feature>
<feature type="transmembrane region" description="Helical" evidence="10">
    <location>
        <begin position="421"/>
        <end position="447"/>
    </location>
</feature>
<feature type="transmembrane region" description="Helical" evidence="10">
    <location>
        <begin position="732"/>
        <end position="752"/>
    </location>
</feature>
<keyword evidence="5 10" id="KW-0547">Nucleotide-binding</keyword>
<evidence type="ECO:0000256" key="3">
    <source>
        <dbReference type="ARBA" id="ARBA00022692"/>
    </source>
</evidence>
<evidence type="ECO:0000256" key="10">
    <source>
        <dbReference type="RuleBase" id="RU362081"/>
    </source>
</evidence>
<dbReference type="InterPro" id="IPR023214">
    <property type="entry name" value="HAD_sf"/>
</dbReference>
<evidence type="ECO:0000313" key="13">
    <source>
        <dbReference type="Proteomes" id="UP000295565"/>
    </source>
</evidence>
<accession>A0A4R1KGS7</accession>
<evidence type="ECO:0000256" key="6">
    <source>
        <dbReference type="ARBA" id="ARBA00022840"/>
    </source>
</evidence>
<feature type="domain" description="HMA" evidence="11">
    <location>
        <begin position="3"/>
        <end position="68"/>
    </location>
</feature>
<dbReference type="InterPro" id="IPR023299">
    <property type="entry name" value="ATPase_P-typ_cyto_dom_N"/>
</dbReference>
<dbReference type="SUPFAM" id="SSF81665">
    <property type="entry name" value="Calcium ATPase, transmembrane domain M"/>
    <property type="match status" value="1"/>
</dbReference>
<dbReference type="SFLD" id="SFLDF00027">
    <property type="entry name" value="p-type_atpase"/>
    <property type="match status" value="1"/>
</dbReference>
<dbReference type="GO" id="GO:0012505">
    <property type="term" value="C:endomembrane system"/>
    <property type="evidence" value="ECO:0007669"/>
    <property type="project" value="UniProtKB-SubCell"/>
</dbReference>
<feature type="transmembrane region" description="Helical" evidence="10">
    <location>
        <begin position="184"/>
        <end position="203"/>
    </location>
</feature>
<dbReference type="SFLD" id="SFLDG00002">
    <property type="entry name" value="C1.7:_P-type_atpase_like"/>
    <property type="match status" value="1"/>
</dbReference>
<sequence>MSDSLTIPVEGMRCAGCSSRVEQTLNDLGVVKTASVNLALNQAHIELDDLNSLGEVVEALDKAGYPAATEESLVHIKGMRCAGCSAAVERALAKVPGVIHAEVNYALGQANITTVAGLGLESTLRQAIENAGYEVEGDSSAVKPEAPKTSADFPWRLVVSIVLTIPLLVPMIVPIAALPGGWQWLLATPVEFVIGWPFIKGAWHALRNRSSSMDTLVTMGTFAAYGYSVWLYLTGYSQHLYFDGAAVIITLIVFGRYLESRAKARAAKAVSELINEAPMQAHRIDGDNSVDVSVDSLKVGDWLLIKPGEKVPADGIVRWGSSAFNEALITGESEPVAHPEGDNVLAGSLNGEGLVKIEVTRANEDSTLGRMIQMVSDAQSGKAPVQKLADKISFYFVPIVLCVAVVSLLVWGFVFDDWANGGIAAISVLVIACPCSLGLAIPTALVAGTGSGARYGILYRNIDALEKTRQVDQVIFDKTGTLTVGEPKLHAVACDGDQALLLQLVASAQQGSQHPLAKAMLAANDQPLIELDHFDSYPGMGISAKLDNDDQTNILIGNQALLEKFNIALSERWQERMAAMDASGSSIYVAIDGKIQGIIATADPVREDAAAAIAQLQRVGVASVMLTGDQQRVADVLAHQLGLTDWQGELKPQDKLNEVKTRQQQGHHVLMVGDGVNDAPALAQADVGIAMGSGSDLAIESADVALMRDEPLLVADAVSLARQTWRIIQQNLFWAFGYNVIGIPLAACGLLNPAIAGAAMALSSVSVVTNSVRLTRWRPSRH</sequence>
<dbReference type="Gene3D" id="3.40.1110.10">
    <property type="entry name" value="Calcium-transporting ATPase, cytoplasmic domain N"/>
    <property type="match status" value="1"/>
</dbReference>
<dbReference type="PROSITE" id="PS00154">
    <property type="entry name" value="ATPASE_E1_E2"/>
    <property type="match status" value="1"/>
</dbReference>
<keyword evidence="13" id="KW-1185">Reference proteome</keyword>
<dbReference type="SFLD" id="SFLDS00003">
    <property type="entry name" value="Haloacid_Dehalogenase"/>
    <property type="match status" value="1"/>
</dbReference>
<dbReference type="InterPro" id="IPR027256">
    <property type="entry name" value="P-typ_ATPase_IB"/>
</dbReference>
<dbReference type="FunFam" id="2.70.150.10:FF:000002">
    <property type="entry name" value="Copper-transporting ATPase 1, putative"/>
    <property type="match status" value="1"/>
</dbReference>
<dbReference type="InterPro" id="IPR018303">
    <property type="entry name" value="ATPase_P-typ_P_site"/>
</dbReference>
<dbReference type="Pfam" id="PF00403">
    <property type="entry name" value="HMA"/>
    <property type="match status" value="2"/>
</dbReference>
<dbReference type="Gene3D" id="3.40.50.1000">
    <property type="entry name" value="HAD superfamily/HAD-like"/>
    <property type="match status" value="1"/>
</dbReference>
<dbReference type="NCBIfam" id="TIGR01525">
    <property type="entry name" value="ATPase-IB_hvy"/>
    <property type="match status" value="1"/>
</dbReference>
<dbReference type="SUPFAM" id="SSF56784">
    <property type="entry name" value="HAD-like"/>
    <property type="match status" value="1"/>
</dbReference>
<keyword evidence="4 10" id="KW-0479">Metal-binding</keyword>
<dbReference type="InterPro" id="IPR023298">
    <property type="entry name" value="ATPase_P-typ_TM_dom_sf"/>
</dbReference>
<dbReference type="RefSeq" id="WP_165872622.1">
    <property type="nucleotide sequence ID" value="NZ_OU594967.1"/>
</dbReference>
<dbReference type="PRINTS" id="PR00941">
    <property type="entry name" value="CDATPASE"/>
</dbReference>
<evidence type="ECO:0000256" key="9">
    <source>
        <dbReference type="ARBA" id="ARBA00023136"/>
    </source>
</evidence>
<evidence type="ECO:0000259" key="11">
    <source>
        <dbReference type="PROSITE" id="PS50846"/>
    </source>
</evidence>
<dbReference type="InterPro" id="IPR008250">
    <property type="entry name" value="ATPase_P-typ_transduc_dom_A_sf"/>
</dbReference>
<dbReference type="CDD" id="cd00371">
    <property type="entry name" value="HMA"/>
    <property type="match status" value="2"/>
</dbReference>
<keyword evidence="7" id="KW-1278">Translocase</keyword>